<name>A0A1A8E9I9_NOTKA</name>
<organism evidence="1">
    <name type="scientific">Nothobranchius kadleci</name>
    <name type="common">African annual killifish</name>
    <dbReference type="NCBI Taxonomy" id="1051664"/>
    <lineage>
        <taxon>Eukaryota</taxon>
        <taxon>Metazoa</taxon>
        <taxon>Chordata</taxon>
        <taxon>Craniata</taxon>
        <taxon>Vertebrata</taxon>
        <taxon>Euteleostomi</taxon>
        <taxon>Actinopterygii</taxon>
        <taxon>Neopterygii</taxon>
        <taxon>Teleostei</taxon>
        <taxon>Neoteleostei</taxon>
        <taxon>Acanthomorphata</taxon>
        <taxon>Ovalentaria</taxon>
        <taxon>Atherinomorphae</taxon>
        <taxon>Cyprinodontiformes</taxon>
        <taxon>Nothobranchiidae</taxon>
        <taxon>Nothobranchius</taxon>
    </lineage>
</organism>
<dbReference type="AlphaFoldDB" id="A0A1A8E9I9"/>
<dbReference type="EMBL" id="HAEA01014635">
    <property type="protein sequence ID" value="SBQ43115.1"/>
    <property type="molecule type" value="Transcribed_RNA"/>
</dbReference>
<evidence type="ECO:0000313" key="1">
    <source>
        <dbReference type="EMBL" id="SBQ43115.1"/>
    </source>
</evidence>
<gene>
    <name evidence="1" type="primary">PRDM11</name>
</gene>
<proteinExistence type="predicted"/>
<reference evidence="1" key="2">
    <citation type="submission" date="2016-06" db="EMBL/GenBank/DDBJ databases">
        <title>The genome of a short-lived fish provides insights into sex chromosome evolution and the genetic control of aging.</title>
        <authorList>
            <person name="Reichwald K."/>
            <person name="Felder M."/>
            <person name="Petzold A."/>
            <person name="Koch P."/>
            <person name="Groth M."/>
            <person name="Platzer M."/>
        </authorList>
    </citation>
    <scope>NUCLEOTIDE SEQUENCE</scope>
    <source>
        <tissue evidence="1">Brain</tissue>
    </source>
</reference>
<reference evidence="1" key="1">
    <citation type="submission" date="2016-05" db="EMBL/GenBank/DDBJ databases">
        <authorList>
            <person name="Lavstsen T."/>
            <person name="Jespersen J.S."/>
        </authorList>
    </citation>
    <scope>NUCLEOTIDE SEQUENCE</scope>
    <source>
        <tissue evidence="1">Brain</tissue>
    </source>
</reference>
<protein>
    <submittedName>
        <fullName evidence="1">PR domain containing 11</fullName>
    </submittedName>
</protein>
<sequence length="58" mass="6784">TGYRDNPSPDTLSDILMVQLCSPEIKDYDPNEAVMLWHKDGVRSRRPDFMDRENKESD</sequence>
<feature type="non-terminal residue" evidence="1">
    <location>
        <position position="1"/>
    </location>
</feature>
<accession>A0A1A8E9I9</accession>